<dbReference type="EMBL" id="CAIT01000006">
    <property type="protein sequence ID" value="CCH53114.1"/>
    <property type="molecule type" value="Genomic_DNA"/>
</dbReference>
<evidence type="ECO:0000313" key="1">
    <source>
        <dbReference type="EMBL" id="CCH53114.1"/>
    </source>
</evidence>
<keyword evidence="2" id="KW-1185">Reference proteome</keyword>
<name>I2GGT9_9BACT</name>
<dbReference type="Proteomes" id="UP000009309">
    <property type="component" value="Unassembled WGS sequence"/>
</dbReference>
<evidence type="ECO:0000313" key="2">
    <source>
        <dbReference type="Proteomes" id="UP000009309"/>
    </source>
</evidence>
<gene>
    <name evidence="1" type="ORF">BN8_02181</name>
</gene>
<reference evidence="1 2" key="1">
    <citation type="journal article" date="2012" name="J. Bacteriol.">
        <title>Genome Sequence of the Filamentous Bacterium Fibrisoma limi BUZ 3T.</title>
        <authorList>
            <person name="Filippini M."/>
            <person name="Qi W."/>
            <person name="Jaenicke S."/>
            <person name="Goesmann A."/>
            <person name="Smits T.H."/>
            <person name="Bagheri H.C."/>
        </authorList>
    </citation>
    <scope>NUCLEOTIDE SEQUENCE [LARGE SCALE GENOMIC DNA]</scope>
    <source>
        <strain evidence="2">BUZ 3T</strain>
    </source>
</reference>
<dbReference type="STRING" id="1185876.BN8_02181"/>
<protein>
    <submittedName>
        <fullName evidence="1">Uncharacterized protein</fullName>
    </submittedName>
</protein>
<proteinExistence type="predicted"/>
<comment type="caution">
    <text evidence="1">The sequence shown here is derived from an EMBL/GenBank/DDBJ whole genome shotgun (WGS) entry which is preliminary data.</text>
</comment>
<organism evidence="1 2">
    <name type="scientific">Fibrisoma limi BUZ 3</name>
    <dbReference type="NCBI Taxonomy" id="1185876"/>
    <lineage>
        <taxon>Bacteria</taxon>
        <taxon>Pseudomonadati</taxon>
        <taxon>Bacteroidota</taxon>
        <taxon>Cytophagia</taxon>
        <taxon>Cytophagales</taxon>
        <taxon>Spirosomataceae</taxon>
        <taxon>Fibrisoma</taxon>
    </lineage>
</organism>
<dbReference type="AlphaFoldDB" id="I2GGT9"/>
<sequence length="37" mass="4607">MFESLYIHFNDKDERGRQTLQIGVKFFLNFYTHQLNR</sequence>
<accession>I2GGT9</accession>